<feature type="domain" description="Lipoyl-binding" evidence="3">
    <location>
        <begin position="1"/>
        <end position="63"/>
    </location>
</feature>
<dbReference type="AlphaFoldDB" id="A0A6I3L5D0"/>
<dbReference type="InterPro" id="IPR000089">
    <property type="entry name" value="Biotin_lipoyl"/>
</dbReference>
<dbReference type="PROSITE" id="PS00188">
    <property type="entry name" value="BIOTIN"/>
    <property type="match status" value="1"/>
</dbReference>
<keyword evidence="1" id="KW-0092">Biotin</keyword>
<dbReference type="Proteomes" id="UP000432464">
    <property type="component" value="Unassembled WGS sequence"/>
</dbReference>
<evidence type="ECO:0000256" key="2">
    <source>
        <dbReference type="ARBA" id="ARBA00048501"/>
    </source>
</evidence>
<gene>
    <name evidence="4" type="ORF">GLP40_28745</name>
</gene>
<keyword evidence="5" id="KW-1185">Reference proteome</keyword>
<name>A0A6I3L5D0_9NOCA</name>
<protein>
    <recommendedName>
        <fullName evidence="3">Lipoyl-binding domain-containing protein</fullName>
    </recommendedName>
</protein>
<evidence type="ECO:0000259" key="3">
    <source>
        <dbReference type="PROSITE" id="PS50968"/>
    </source>
</evidence>
<organism evidence="4 5">
    <name type="scientific">Nocardia aurantiaca</name>
    <dbReference type="NCBI Taxonomy" id="2675850"/>
    <lineage>
        <taxon>Bacteria</taxon>
        <taxon>Bacillati</taxon>
        <taxon>Actinomycetota</taxon>
        <taxon>Actinomycetes</taxon>
        <taxon>Mycobacteriales</taxon>
        <taxon>Nocardiaceae</taxon>
        <taxon>Nocardia</taxon>
    </lineage>
</organism>
<dbReference type="InterPro" id="IPR011053">
    <property type="entry name" value="Single_hybrid_motif"/>
</dbReference>
<dbReference type="PANTHER" id="PTHR45266:SF3">
    <property type="entry name" value="OXALOACETATE DECARBOXYLASE ALPHA CHAIN"/>
    <property type="match status" value="1"/>
</dbReference>
<dbReference type="SUPFAM" id="SSF51230">
    <property type="entry name" value="Single hybrid motif"/>
    <property type="match status" value="1"/>
</dbReference>
<dbReference type="CDD" id="cd06850">
    <property type="entry name" value="biotinyl_domain"/>
    <property type="match status" value="1"/>
</dbReference>
<reference evidence="4 5" key="1">
    <citation type="submission" date="2019-11" db="EMBL/GenBank/DDBJ databases">
        <title>Nocardia sp. nov. CT2-14 isolated from soil.</title>
        <authorList>
            <person name="Kanchanasin P."/>
            <person name="Tanasupawat S."/>
            <person name="Yuki M."/>
            <person name="Kudo T."/>
        </authorList>
    </citation>
    <scope>NUCLEOTIDE SEQUENCE [LARGE SCALE GENOMIC DNA]</scope>
    <source>
        <strain evidence="4 5">CT2-14</strain>
    </source>
</reference>
<accession>A0A6I3L5D0</accession>
<dbReference type="Gene3D" id="2.40.50.100">
    <property type="match status" value="1"/>
</dbReference>
<sequence>MHSTVSRVAVEVGDSVKAGDVVIVLEAMKMEYTVTSPYAGVVTGLPAAEGSTVEGGAILAVIEEKDEQ</sequence>
<dbReference type="InterPro" id="IPR050709">
    <property type="entry name" value="Biotin_Carboxyl_Carrier/Decarb"/>
</dbReference>
<evidence type="ECO:0000256" key="1">
    <source>
        <dbReference type="ARBA" id="ARBA00023267"/>
    </source>
</evidence>
<dbReference type="PROSITE" id="PS50968">
    <property type="entry name" value="BIOTINYL_LIPOYL"/>
    <property type="match status" value="1"/>
</dbReference>
<dbReference type="InterPro" id="IPR001882">
    <property type="entry name" value="Biotin_BS"/>
</dbReference>
<dbReference type="Pfam" id="PF00364">
    <property type="entry name" value="Biotin_lipoyl"/>
    <property type="match status" value="1"/>
</dbReference>
<comment type="catalytic activity">
    <reaction evidence="2">
        <text>N(6)-biotinyl-L-lysyl-[protein] + hydrogencarbonate + ATP = N(6)-carboxybiotinyl-L-lysyl-[protein] + ADP + phosphate + H(+)</text>
        <dbReference type="Rhea" id="RHEA:13501"/>
        <dbReference type="Rhea" id="RHEA-COMP:10505"/>
        <dbReference type="Rhea" id="RHEA-COMP:10506"/>
        <dbReference type="ChEBI" id="CHEBI:15378"/>
        <dbReference type="ChEBI" id="CHEBI:17544"/>
        <dbReference type="ChEBI" id="CHEBI:30616"/>
        <dbReference type="ChEBI" id="CHEBI:43474"/>
        <dbReference type="ChEBI" id="CHEBI:83144"/>
        <dbReference type="ChEBI" id="CHEBI:83145"/>
        <dbReference type="ChEBI" id="CHEBI:456216"/>
        <dbReference type="EC" id="6.3.4.14"/>
    </reaction>
    <physiologicalReaction direction="left-to-right" evidence="2">
        <dbReference type="Rhea" id="RHEA:13502"/>
    </physiologicalReaction>
</comment>
<dbReference type="EMBL" id="WMBB01000016">
    <property type="protein sequence ID" value="MTE16731.1"/>
    <property type="molecule type" value="Genomic_DNA"/>
</dbReference>
<dbReference type="PANTHER" id="PTHR45266">
    <property type="entry name" value="OXALOACETATE DECARBOXYLASE ALPHA CHAIN"/>
    <property type="match status" value="1"/>
</dbReference>
<evidence type="ECO:0000313" key="4">
    <source>
        <dbReference type="EMBL" id="MTE16731.1"/>
    </source>
</evidence>
<comment type="caution">
    <text evidence="4">The sequence shown here is derived from an EMBL/GenBank/DDBJ whole genome shotgun (WGS) entry which is preliminary data.</text>
</comment>
<dbReference type="GO" id="GO:0004075">
    <property type="term" value="F:biotin carboxylase activity"/>
    <property type="evidence" value="ECO:0007669"/>
    <property type="project" value="UniProtKB-EC"/>
</dbReference>
<evidence type="ECO:0000313" key="5">
    <source>
        <dbReference type="Proteomes" id="UP000432464"/>
    </source>
</evidence>
<proteinExistence type="predicted"/>